<dbReference type="OrthoDB" id="9785139at2"/>
<dbReference type="AlphaFoldDB" id="A0A3M8F1S8"/>
<protein>
    <recommendedName>
        <fullName evidence="3">Transcriptional regulator</fullName>
    </recommendedName>
</protein>
<reference evidence="1 2" key="1">
    <citation type="journal article" date="2014" name="Genome Announc.">
        <title>Draft Genome Sequence of Streptomyces fradiae ATCC 19609, a Strain Highly Sensitive to Antibiotics.</title>
        <authorList>
            <person name="Bekker O.B."/>
            <person name="Klimina K.M."/>
            <person name="Vatlin A.A."/>
            <person name="Zakharevich N.V."/>
            <person name="Kasianov A.S."/>
            <person name="Danilenko V.N."/>
        </authorList>
    </citation>
    <scope>NUCLEOTIDE SEQUENCE [LARGE SCALE GENOMIC DNA]</scope>
    <source>
        <strain evidence="1 2">ATCC 19609</strain>
    </source>
</reference>
<gene>
    <name evidence="1" type="ORF">SFRA_024890</name>
</gene>
<accession>A0A3M8F1S8</accession>
<organism evidence="1 2">
    <name type="scientific">Streptomyces xinghaiensis</name>
    <dbReference type="NCBI Taxonomy" id="1038928"/>
    <lineage>
        <taxon>Bacteria</taxon>
        <taxon>Bacillati</taxon>
        <taxon>Actinomycetota</taxon>
        <taxon>Actinomycetes</taxon>
        <taxon>Kitasatosporales</taxon>
        <taxon>Streptomycetaceae</taxon>
        <taxon>Streptomyces</taxon>
    </lineage>
</organism>
<dbReference type="Proteomes" id="UP000028058">
    <property type="component" value="Unassembled WGS sequence"/>
</dbReference>
<proteinExistence type="predicted"/>
<dbReference type="RefSeq" id="WP_050364031.1">
    <property type="nucleotide sequence ID" value="NZ_JNAD02000013.1"/>
</dbReference>
<evidence type="ECO:0000313" key="2">
    <source>
        <dbReference type="Proteomes" id="UP000028058"/>
    </source>
</evidence>
<keyword evidence="2" id="KW-1185">Reference proteome</keyword>
<sequence>MDCVDALVKLGGMTAEQWGLVTAEQAELVGVDASALSGLARAGVLVVAGEGVFQLAGAPVPLHLDIKVAWLRLEPGRPAWQRLTGSGGVVSHSSACRLHGLGDLPTGTVELIAAGARGAVEAGVRLHPASGLDPVQVTVVDGLPVTTVGRTIADLLRAGLDGGHVGGVVADAARCGLLDLPALAQEVAPFTSVYGLPAAASGQDLIRRLLADAGEQMPRPVGG</sequence>
<evidence type="ECO:0000313" key="1">
    <source>
        <dbReference type="EMBL" id="RKM92626.1"/>
    </source>
</evidence>
<comment type="caution">
    <text evidence="1">The sequence shown here is derived from an EMBL/GenBank/DDBJ whole genome shotgun (WGS) entry which is preliminary data.</text>
</comment>
<dbReference type="EMBL" id="JNAD02000013">
    <property type="protein sequence ID" value="RKM92626.1"/>
    <property type="molecule type" value="Genomic_DNA"/>
</dbReference>
<evidence type="ECO:0008006" key="3">
    <source>
        <dbReference type="Google" id="ProtNLM"/>
    </source>
</evidence>
<name>A0A3M8F1S8_9ACTN</name>